<dbReference type="GO" id="GO:0003729">
    <property type="term" value="F:mRNA binding"/>
    <property type="evidence" value="ECO:0007669"/>
    <property type="project" value="TreeGrafter"/>
</dbReference>
<gene>
    <name evidence="6" type="ORF">CLAFUR5_06636</name>
</gene>
<dbReference type="KEGG" id="ffu:CLAFUR5_06636"/>
<organism evidence="6 7">
    <name type="scientific">Passalora fulva</name>
    <name type="common">Tomato leaf mold</name>
    <name type="synonym">Cladosporium fulvum</name>
    <dbReference type="NCBI Taxonomy" id="5499"/>
    <lineage>
        <taxon>Eukaryota</taxon>
        <taxon>Fungi</taxon>
        <taxon>Dikarya</taxon>
        <taxon>Ascomycota</taxon>
        <taxon>Pezizomycotina</taxon>
        <taxon>Dothideomycetes</taxon>
        <taxon>Dothideomycetidae</taxon>
        <taxon>Mycosphaerellales</taxon>
        <taxon>Mycosphaerellaceae</taxon>
        <taxon>Fulvia</taxon>
    </lineage>
</organism>
<dbReference type="GO" id="GO:0031087">
    <property type="term" value="P:deadenylation-independent decapping of nuclear-transcribed mRNA"/>
    <property type="evidence" value="ECO:0007669"/>
    <property type="project" value="TreeGrafter"/>
</dbReference>
<dbReference type="GO" id="GO:0000932">
    <property type="term" value="C:P-body"/>
    <property type="evidence" value="ECO:0007669"/>
    <property type="project" value="TreeGrafter"/>
</dbReference>
<reference evidence="6" key="2">
    <citation type="journal article" date="2022" name="Microb. Genom.">
        <title>A chromosome-scale genome assembly of the tomato pathogen Cladosporium fulvum reveals a compartmentalized genome architecture and the presence of a dispensable chromosome.</title>
        <authorList>
            <person name="Zaccaron A.Z."/>
            <person name="Chen L.H."/>
            <person name="Samaras A."/>
            <person name="Stergiopoulos I."/>
        </authorList>
    </citation>
    <scope>NUCLEOTIDE SEQUENCE</scope>
    <source>
        <strain evidence="6">Race5_Kim</strain>
    </source>
</reference>
<keyword evidence="7" id="KW-1185">Reference proteome</keyword>
<dbReference type="GO" id="GO:0006397">
    <property type="term" value="P:mRNA processing"/>
    <property type="evidence" value="ECO:0007669"/>
    <property type="project" value="UniProtKB-KW"/>
</dbReference>
<evidence type="ECO:0000256" key="2">
    <source>
        <dbReference type="ARBA" id="ARBA00008778"/>
    </source>
</evidence>
<dbReference type="AlphaFoldDB" id="A0A9Q8P9V8"/>
<comment type="similarity">
    <text evidence="2">Belongs to the DCP1 family.</text>
</comment>
<dbReference type="InterPro" id="IPR011993">
    <property type="entry name" value="PH-like_dom_sf"/>
</dbReference>
<dbReference type="GO" id="GO:0008047">
    <property type="term" value="F:enzyme activator activity"/>
    <property type="evidence" value="ECO:0007669"/>
    <property type="project" value="InterPro"/>
</dbReference>
<comment type="subcellular location">
    <subcellularLocation>
        <location evidence="1">Cytoplasm</location>
    </subcellularLocation>
</comment>
<dbReference type="Gene3D" id="2.30.29.30">
    <property type="entry name" value="Pleckstrin-homology domain (PH domain)/Phosphotyrosine-binding domain (PTB)"/>
    <property type="match status" value="1"/>
</dbReference>
<proteinExistence type="inferred from homology"/>
<evidence type="ECO:0000256" key="4">
    <source>
        <dbReference type="ARBA" id="ARBA00022664"/>
    </source>
</evidence>
<protein>
    <submittedName>
        <fullName evidence="6">mRNA-decapping enzyme 1A</fullName>
    </submittedName>
</protein>
<evidence type="ECO:0000256" key="1">
    <source>
        <dbReference type="ARBA" id="ARBA00004496"/>
    </source>
</evidence>
<evidence type="ECO:0000313" key="6">
    <source>
        <dbReference type="EMBL" id="UJO18496.1"/>
    </source>
</evidence>
<name>A0A9Q8P9V8_PASFU</name>
<dbReference type="OMA" id="TNEFIII"/>
<dbReference type="EMBL" id="CP090168">
    <property type="protein sequence ID" value="UJO18496.1"/>
    <property type="molecule type" value="Genomic_DNA"/>
</dbReference>
<dbReference type="OrthoDB" id="440673at2759"/>
<dbReference type="GO" id="GO:0000290">
    <property type="term" value="P:deadenylation-dependent decapping of nuclear-transcribed mRNA"/>
    <property type="evidence" value="ECO:0007669"/>
    <property type="project" value="InterPro"/>
</dbReference>
<accession>A0A9Q8P9V8</accession>
<evidence type="ECO:0000313" key="7">
    <source>
        <dbReference type="Proteomes" id="UP000756132"/>
    </source>
</evidence>
<dbReference type="RefSeq" id="XP_047762862.1">
    <property type="nucleotide sequence ID" value="XM_047905784.1"/>
</dbReference>
<dbReference type="InterPro" id="IPR010334">
    <property type="entry name" value="Dcp1"/>
</dbReference>
<dbReference type="PANTHER" id="PTHR16290:SF0">
    <property type="entry name" value="DECAPPING PROTEIN 1, ISOFORM A"/>
    <property type="match status" value="1"/>
</dbReference>
<dbReference type="Proteomes" id="UP000756132">
    <property type="component" value="Chromosome 6"/>
</dbReference>
<dbReference type="PANTHER" id="PTHR16290">
    <property type="entry name" value="TRANSCRIPTION FACTOR SMIF DECAPPING ENZYME DCP1"/>
    <property type="match status" value="1"/>
</dbReference>
<dbReference type="Pfam" id="PF06058">
    <property type="entry name" value="DCP1"/>
    <property type="match status" value="1"/>
</dbReference>
<evidence type="ECO:0000256" key="5">
    <source>
        <dbReference type="SAM" id="MobiDB-lite"/>
    </source>
</evidence>
<keyword evidence="3" id="KW-0963">Cytoplasm</keyword>
<keyword evidence="4" id="KW-0507">mRNA processing</keyword>
<reference evidence="6" key="1">
    <citation type="submission" date="2021-12" db="EMBL/GenBank/DDBJ databases">
        <authorList>
            <person name="Zaccaron A."/>
            <person name="Stergiopoulos I."/>
        </authorList>
    </citation>
    <scope>NUCLEOTIDE SEQUENCE</scope>
    <source>
        <strain evidence="6">Race5_Kim</strain>
    </source>
</reference>
<dbReference type="CDD" id="cd13182">
    <property type="entry name" value="EVH1-like_Dcp1"/>
    <property type="match status" value="1"/>
</dbReference>
<dbReference type="GeneID" id="71986514"/>
<dbReference type="SUPFAM" id="SSF50729">
    <property type="entry name" value="PH domain-like"/>
    <property type="match status" value="1"/>
</dbReference>
<evidence type="ECO:0000256" key="3">
    <source>
        <dbReference type="ARBA" id="ARBA00022490"/>
    </source>
</evidence>
<feature type="region of interest" description="Disordered" evidence="5">
    <location>
        <begin position="7"/>
        <end position="45"/>
    </location>
</feature>
<sequence length="317" mass="34894">MTVFVNIDFDGAGSNTSNMPPKKKAGRAAHPPPQPPAVSDYDTDTANLTDNNIIDSIPAPPPGRSNEQLNYMVLRRWIPNLESILAIAPFAVLYNFSPETEQWDKCPTQGSLFVLQLTADPYPRYQVVILNRMNMENLQLDVASTDDIEVTNEFIIITTPDEERGTVQVQGIWIYSAGDIPTENSREAIAQTVMECAQKAEQYAQDFGPQDDGACDGAQEQDGRELGVGAEIPIQQAEPAGLEQMPQEHKLDLATLFGKPQLQQQGPTFPPNADTDFFRNPTGPLAQTQQFGTPVVQQPPNTQQNALLDLFKNAKRG</sequence>